<evidence type="ECO:0000313" key="2">
    <source>
        <dbReference type="EMBL" id="RLV58028.1"/>
    </source>
</evidence>
<sequence length="82" mass="9700">MQTDKYYKIAPFALFVKVIPLIINDLFMMFVDLKDLHPKQIPRFDKGTFKCSFIKSWYLFLRAVGKKQDKLFCANKSIFIVS</sequence>
<dbReference type="Proteomes" id="UP000281474">
    <property type="component" value="Unassembled WGS sequence"/>
</dbReference>
<gene>
    <name evidence="2" type="ORF">D5018_19365</name>
</gene>
<proteinExistence type="predicted"/>
<evidence type="ECO:0000313" key="3">
    <source>
        <dbReference type="Proteomes" id="UP000281474"/>
    </source>
</evidence>
<feature type="transmembrane region" description="Helical" evidence="1">
    <location>
        <begin position="12"/>
        <end position="33"/>
    </location>
</feature>
<accession>A0A3L8PUD7</accession>
<keyword evidence="1" id="KW-0812">Transmembrane</keyword>
<keyword evidence="3" id="KW-1185">Reference proteome</keyword>
<dbReference type="AlphaFoldDB" id="A0A3L8PUD7"/>
<reference evidence="2 3" key="1">
    <citation type="submission" date="2018-09" db="EMBL/GenBank/DDBJ databases">
        <title>Phylogeny of the Shewanellaceae, and recommendation for two new genera, Pseudoshewanella and Parashewanella.</title>
        <authorList>
            <person name="Wang G."/>
        </authorList>
    </citation>
    <scope>NUCLEOTIDE SEQUENCE [LARGE SCALE GENOMIC DNA]</scope>
    <source>
        <strain evidence="2 3">C51</strain>
    </source>
</reference>
<comment type="caution">
    <text evidence="2">The sequence shown here is derived from an EMBL/GenBank/DDBJ whole genome shotgun (WGS) entry which is preliminary data.</text>
</comment>
<name>A0A3L8PUD7_9GAMM</name>
<dbReference type="EMBL" id="QZEI01000105">
    <property type="protein sequence ID" value="RLV58028.1"/>
    <property type="molecule type" value="Genomic_DNA"/>
</dbReference>
<evidence type="ECO:0000256" key="1">
    <source>
        <dbReference type="SAM" id="Phobius"/>
    </source>
</evidence>
<keyword evidence="1" id="KW-0472">Membrane</keyword>
<organism evidence="2 3">
    <name type="scientific">Parashewanella curva</name>
    <dbReference type="NCBI Taxonomy" id="2338552"/>
    <lineage>
        <taxon>Bacteria</taxon>
        <taxon>Pseudomonadati</taxon>
        <taxon>Pseudomonadota</taxon>
        <taxon>Gammaproteobacteria</taxon>
        <taxon>Alteromonadales</taxon>
        <taxon>Shewanellaceae</taxon>
        <taxon>Parashewanella</taxon>
    </lineage>
</organism>
<protein>
    <submittedName>
        <fullName evidence="2">Uncharacterized protein</fullName>
    </submittedName>
</protein>
<keyword evidence="1" id="KW-1133">Transmembrane helix</keyword>